<feature type="region of interest" description="Disordered" evidence="1">
    <location>
        <begin position="281"/>
        <end position="313"/>
    </location>
</feature>
<reference evidence="2 3" key="1">
    <citation type="journal article" date="2021" name="BMC Biol.">
        <title>Horizontally acquired antibacterial genes associated with adaptive radiation of ladybird beetles.</title>
        <authorList>
            <person name="Li H.S."/>
            <person name="Tang X.F."/>
            <person name="Huang Y.H."/>
            <person name="Xu Z.Y."/>
            <person name="Chen M.L."/>
            <person name="Du X.Y."/>
            <person name="Qiu B.Y."/>
            <person name="Chen P.T."/>
            <person name="Zhang W."/>
            <person name="Slipinski A."/>
            <person name="Escalona H.E."/>
            <person name="Waterhouse R.M."/>
            <person name="Zwick A."/>
            <person name="Pang H."/>
        </authorList>
    </citation>
    <scope>NUCLEOTIDE SEQUENCE [LARGE SCALE GENOMIC DNA]</scope>
    <source>
        <strain evidence="2">SYSU2018</strain>
    </source>
</reference>
<sequence>MKWCLDCSRKTAFLIILPIFFDFCSTASSFRDIFNLDTNKLVRVPREEKIYLDRYGGNVASESVLNTRTIKPEDAQDTRDPAGTNVGKRCIRCEPGRYSPYDPYDRRYDGYRDRYDDRYDDQRDRYYDRRYDDRRYDDRRYDDRRYDDRRYEPYDRYDRYDKYERYDQRREYYDRDRDYNGRDRDRAYDRGIGYDNRGYDYRDYWGGYRERDRERDYRPSYYEDRGDDLAGRGYGGRPNDYGYWGRGYASSWNYGGGRDDYRDRYGDDRYRYRDPYDGYRPTSYLYGRPTSPISNTTMNPADTTMSSGNTNSG</sequence>
<name>A0ABD2NFW1_9CUCU</name>
<proteinExistence type="predicted"/>
<dbReference type="Proteomes" id="UP001516400">
    <property type="component" value="Unassembled WGS sequence"/>
</dbReference>
<keyword evidence="3" id="KW-1185">Reference proteome</keyword>
<evidence type="ECO:0000313" key="2">
    <source>
        <dbReference type="EMBL" id="KAL3277590.1"/>
    </source>
</evidence>
<accession>A0ABD2NFW1</accession>
<feature type="compositionally biased region" description="Polar residues" evidence="1">
    <location>
        <begin position="291"/>
        <end position="313"/>
    </location>
</feature>
<gene>
    <name evidence="2" type="ORF">HHI36_012932</name>
</gene>
<dbReference type="EMBL" id="JABFTP020000103">
    <property type="protein sequence ID" value="KAL3277590.1"/>
    <property type="molecule type" value="Genomic_DNA"/>
</dbReference>
<evidence type="ECO:0000256" key="1">
    <source>
        <dbReference type="SAM" id="MobiDB-lite"/>
    </source>
</evidence>
<comment type="caution">
    <text evidence="2">The sequence shown here is derived from an EMBL/GenBank/DDBJ whole genome shotgun (WGS) entry which is preliminary data.</text>
</comment>
<organism evidence="2 3">
    <name type="scientific">Cryptolaemus montrouzieri</name>
    <dbReference type="NCBI Taxonomy" id="559131"/>
    <lineage>
        <taxon>Eukaryota</taxon>
        <taxon>Metazoa</taxon>
        <taxon>Ecdysozoa</taxon>
        <taxon>Arthropoda</taxon>
        <taxon>Hexapoda</taxon>
        <taxon>Insecta</taxon>
        <taxon>Pterygota</taxon>
        <taxon>Neoptera</taxon>
        <taxon>Endopterygota</taxon>
        <taxon>Coleoptera</taxon>
        <taxon>Polyphaga</taxon>
        <taxon>Cucujiformia</taxon>
        <taxon>Coccinelloidea</taxon>
        <taxon>Coccinellidae</taxon>
        <taxon>Scymninae</taxon>
        <taxon>Scymnini</taxon>
        <taxon>Cryptolaemus</taxon>
    </lineage>
</organism>
<evidence type="ECO:0000313" key="3">
    <source>
        <dbReference type="Proteomes" id="UP001516400"/>
    </source>
</evidence>
<protein>
    <submittedName>
        <fullName evidence="2">Uncharacterized protein</fullName>
    </submittedName>
</protein>
<dbReference type="AlphaFoldDB" id="A0ABD2NFW1"/>